<sequence length="238" mass="26554">MEDSTKHKMVSNPIILQSENLTKYILETSIYPREPETLKELRNATASHPMCFMGTAPDAGQLMALLLKLSNAKKTIEVGVYTGYSLLLTALAIPDNGKIVAVDPDRKAYEIGLPFIKKAEVEHKIEFIESPALPVLDKLLEDPWNKGTFDFAFVDADKHNYWNYHERLLELVKIGGLIIYDNTLWGGTVAWPEEDVPPPKRGIRESALAFNKAIANDSRVLISVASIGDGFTICMRAH</sequence>
<organism evidence="6 7">
    <name type="scientific">Canavalia gladiata</name>
    <name type="common">Sword bean</name>
    <name type="synonym">Dolichos gladiatus</name>
    <dbReference type="NCBI Taxonomy" id="3824"/>
    <lineage>
        <taxon>Eukaryota</taxon>
        <taxon>Viridiplantae</taxon>
        <taxon>Streptophyta</taxon>
        <taxon>Embryophyta</taxon>
        <taxon>Tracheophyta</taxon>
        <taxon>Spermatophyta</taxon>
        <taxon>Magnoliopsida</taxon>
        <taxon>eudicotyledons</taxon>
        <taxon>Gunneridae</taxon>
        <taxon>Pentapetalae</taxon>
        <taxon>rosids</taxon>
        <taxon>fabids</taxon>
        <taxon>Fabales</taxon>
        <taxon>Fabaceae</taxon>
        <taxon>Papilionoideae</taxon>
        <taxon>50 kb inversion clade</taxon>
        <taxon>NPAAA clade</taxon>
        <taxon>indigoferoid/millettioid clade</taxon>
        <taxon>Phaseoleae</taxon>
        <taxon>Canavalia</taxon>
    </lineage>
</organism>
<evidence type="ECO:0000313" key="7">
    <source>
        <dbReference type="Proteomes" id="UP001367508"/>
    </source>
</evidence>
<dbReference type="SUPFAM" id="SSF53335">
    <property type="entry name" value="S-adenosyl-L-methionine-dependent methyltransferases"/>
    <property type="match status" value="1"/>
</dbReference>
<evidence type="ECO:0000256" key="1">
    <source>
        <dbReference type="ARBA" id="ARBA00002334"/>
    </source>
</evidence>
<dbReference type="Pfam" id="PF01596">
    <property type="entry name" value="Methyltransf_3"/>
    <property type="match status" value="1"/>
</dbReference>
<name>A0AAN9MPG5_CANGL</name>
<gene>
    <name evidence="6" type="ORF">VNO77_00367</name>
</gene>
<comment type="function">
    <text evidence="1">Methylates caffeoyl-CoA to feruloyl-CoA and 5-hydroxyferuloyl-CoA to sinapoyl-CoA. Plays a role in the synthesis of feruloylated polysaccharides. Involved in the reinforcement of the plant cell wall. Also involved in the responding to wounding or pathogen challenge by the increased formation of cell wall-bound ferulic acid polymers.</text>
</comment>
<evidence type="ECO:0000256" key="4">
    <source>
        <dbReference type="ARBA" id="ARBA00022691"/>
    </source>
</evidence>
<dbReference type="GO" id="GO:0032259">
    <property type="term" value="P:methylation"/>
    <property type="evidence" value="ECO:0007669"/>
    <property type="project" value="UniProtKB-KW"/>
</dbReference>
<dbReference type="GO" id="GO:0008757">
    <property type="term" value="F:S-adenosylmethionine-dependent methyltransferase activity"/>
    <property type="evidence" value="ECO:0007669"/>
    <property type="project" value="TreeGrafter"/>
</dbReference>
<evidence type="ECO:0008006" key="8">
    <source>
        <dbReference type="Google" id="ProtNLM"/>
    </source>
</evidence>
<comment type="caution">
    <text evidence="6">The sequence shown here is derived from an EMBL/GenBank/DDBJ whole genome shotgun (WGS) entry which is preliminary data.</text>
</comment>
<dbReference type="PANTHER" id="PTHR10509">
    <property type="entry name" value="O-METHYLTRANSFERASE-RELATED"/>
    <property type="match status" value="1"/>
</dbReference>
<dbReference type="AlphaFoldDB" id="A0AAN9MPG5"/>
<keyword evidence="3" id="KW-0808">Transferase</keyword>
<accession>A0AAN9MPG5</accession>
<dbReference type="InterPro" id="IPR050362">
    <property type="entry name" value="Cation-dep_OMT"/>
</dbReference>
<reference evidence="6 7" key="1">
    <citation type="submission" date="2024-01" db="EMBL/GenBank/DDBJ databases">
        <title>The genomes of 5 underutilized Papilionoideae crops provide insights into root nodulation and disease resistanc.</title>
        <authorList>
            <person name="Jiang F."/>
        </authorList>
    </citation>
    <scope>NUCLEOTIDE SEQUENCE [LARGE SCALE GENOMIC DNA]</scope>
    <source>
        <strain evidence="6">LVBAO_FW01</strain>
        <tissue evidence="6">Leaves</tissue>
    </source>
</reference>
<keyword evidence="4" id="KW-0949">S-adenosyl-L-methionine</keyword>
<dbReference type="Gene3D" id="3.40.50.150">
    <property type="entry name" value="Vaccinia Virus protein VP39"/>
    <property type="match status" value="1"/>
</dbReference>
<protein>
    <recommendedName>
        <fullName evidence="8">Caffeoyl-CoA O-methyltransferase</fullName>
    </recommendedName>
</protein>
<dbReference type="PANTHER" id="PTHR10509:SF96">
    <property type="entry name" value="CAFFEOYL-COA O-METHYLTRANSFERASE"/>
    <property type="match status" value="1"/>
</dbReference>
<proteinExistence type="inferred from homology"/>
<keyword evidence="2" id="KW-0489">Methyltransferase</keyword>
<evidence type="ECO:0000256" key="3">
    <source>
        <dbReference type="ARBA" id="ARBA00022679"/>
    </source>
</evidence>
<dbReference type="EMBL" id="JAYMYQ010000001">
    <property type="protein sequence ID" value="KAK7358439.1"/>
    <property type="molecule type" value="Genomic_DNA"/>
</dbReference>
<dbReference type="Proteomes" id="UP001367508">
    <property type="component" value="Unassembled WGS sequence"/>
</dbReference>
<keyword evidence="7" id="KW-1185">Reference proteome</keyword>
<evidence type="ECO:0000313" key="6">
    <source>
        <dbReference type="EMBL" id="KAK7358439.1"/>
    </source>
</evidence>
<dbReference type="GO" id="GO:0008171">
    <property type="term" value="F:O-methyltransferase activity"/>
    <property type="evidence" value="ECO:0007669"/>
    <property type="project" value="InterPro"/>
</dbReference>
<dbReference type="InterPro" id="IPR029063">
    <property type="entry name" value="SAM-dependent_MTases_sf"/>
</dbReference>
<evidence type="ECO:0000256" key="5">
    <source>
        <dbReference type="ARBA" id="ARBA00023453"/>
    </source>
</evidence>
<dbReference type="CDD" id="cd02440">
    <property type="entry name" value="AdoMet_MTases"/>
    <property type="match status" value="1"/>
</dbReference>
<dbReference type="PROSITE" id="PS51682">
    <property type="entry name" value="SAM_OMT_I"/>
    <property type="match status" value="1"/>
</dbReference>
<evidence type="ECO:0000256" key="2">
    <source>
        <dbReference type="ARBA" id="ARBA00022603"/>
    </source>
</evidence>
<comment type="similarity">
    <text evidence="5">Belongs to the class I-like SAM-binding methyltransferase superfamily. Cation-dependent O-methyltransferase family.</text>
</comment>
<dbReference type="InterPro" id="IPR002935">
    <property type="entry name" value="SAM_O-MeTrfase"/>
</dbReference>